<feature type="non-terminal residue" evidence="2">
    <location>
        <position position="195"/>
    </location>
</feature>
<accession>A0A836F069</accession>
<organism evidence="2 3">
    <name type="scientific">Acromyrmex heyeri</name>
    <dbReference type="NCBI Taxonomy" id="230685"/>
    <lineage>
        <taxon>Eukaryota</taxon>
        <taxon>Metazoa</taxon>
        <taxon>Ecdysozoa</taxon>
        <taxon>Arthropoda</taxon>
        <taxon>Hexapoda</taxon>
        <taxon>Insecta</taxon>
        <taxon>Pterygota</taxon>
        <taxon>Neoptera</taxon>
        <taxon>Endopterygota</taxon>
        <taxon>Hymenoptera</taxon>
        <taxon>Apocrita</taxon>
        <taxon>Aculeata</taxon>
        <taxon>Formicoidea</taxon>
        <taxon>Formicidae</taxon>
        <taxon>Myrmicinae</taxon>
        <taxon>Acromyrmex</taxon>
    </lineage>
</organism>
<evidence type="ECO:0000256" key="1">
    <source>
        <dbReference type="RuleBase" id="RU003690"/>
    </source>
</evidence>
<dbReference type="Gene3D" id="3.20.20.80">
    <property type="entry name" value="Glycosidases"/>
    <property type="match status" value="2"/>
</dbReference>
<gene>
    <name evidence="2" type="primary">Gba3</name>
    <name evidence="2" type="ORF">G6Z77_0002817</name>
</gene>
<comment type="caution">
    <text evidence="2">The sequence shown here is derived from an EMBL/GenBank/DDBJ whole genome shotgun (WGS) entry which is preliminary data.</text>
</comment>
<evidence type="ECO:0000313" key="2">
    <source>
        <dbReference type="EMBL" id="KAG5323738.1"/>
    </source>
</evidence>
<dbReference type="OrthoDB" id="65569at2759"/>
<comment type="similarity">
    <text evidence="1">Belongs to the glycosyl hydrolase 1 family.</text>
</comment>
<proteinExistence type="inferred from homology"/>
<dbReference type="InterPro" id="IPR017853">
    <property type="entry name" value="GH"/>
</dbReference>
<dbReference type="InterPro" id="IPR001360">
    <property type="entry name" value="Glyco_hydro_1"/>
</dbReference>
<reference evidence="2 3" key="1">
    <citation type="submission" date="2020-02" db="EMBL/GenBank/DDBJ databases">
        <title>Relaxed selection underlies rapid genomic changes in the transitions from sociality to social parasitism in ants.</title>
        <authorList>
            <person name="Bi X."/>
        </authorList>
    </citation>
    <scope>NUCLEOTIDE SEQUENCE [LARGE SCALE GENOMIC DNA]</scope>
    <source>
        <strain evidence="2">BGI-DK2014b</strain>
        <tissue evidence="2">Whole body</tissue>
    </source>
</reference>
<dbReference type="SUPFAM" id="SSF51445">
    <property type="entry name" value="(Trans)glycosidases"/>
    <property type="match status" value="1"/>
</dbReference>
<sequence length="195" mass="22987">LQTKMFKMSVSWVRILLHGFRNFVNEDAIRHYNNVINEIITNNVTLILLDERVNFILEQFQNYVKCWVTINEVNLMAYADRNMRTATINQFGITDYHCGYHALLVYAKVCNVYNENFDHQSIFCSKSDYYFKLIKNRITALAFIKLLKQLNNHYMLPEVYITENAYADIGKISNNGEIVDVNLQFFTIYAKSFCD</sequence>
<dbReference type="GO" id="GO:0008422">
    <property type="term" value="F:beta-glucosidase activity"/>
    <property type="evidence" value="ECO:0007669"/>
    <property type="project" value="TreeGrafter"/>
</dbReference>
<name>A0A836F069_9HYME</name>
<dbReference type="GO" id="GO:0019762">
    <property type="term" value="P:glucosinolate catabolic process"/>
    <property type="evidence" value="ECO:0007669"/>
    <property type="project" value="TreeGrafter"/>
</dbReference>
<evidence type="ECO:0000313" key="3">
    <source>
        <dbReference type="Proteomes" id="UP000670152"/>
    </source>
</evidence>
<dbReference type="GO" id="GO:0009651">
    <property type="term" value="P:response to salt stress"/>
    <property type="evidence" value="ECO:0007669"/>
    <property type="project" value="TreeGrafter"/>
</dbReference>
<protein>
    <submittedName>
        <fullName evidence="2">GBA3 glucosidase</fullName>
    </submittedName>
</protein>
<dbReference type="EMBL" id="JAANIB010008406">
    <property type="protein sequence ID" value="KAG5323738.1"/>
    <property type="molecule type" value="Genomic_DNA"/>
</dbReference>
<dbReference type="Pfam" id="PF00232">
    <property type="entry name" value="Glyco_hydro_1"/>
    <property type="match status" value="1"/>
</dbReference>
<keyword evidence="3" id="KW-1185">Reference proteome</keyword>
<dbReference type="AlphaFoldDB" id="A0A836F069"/>
<feature type="non-terminal residue" evidence="2">
    <location>
        <position position="1"/>
    </location>
</feature>
<dbReference type="PANTHER" id="PTHR10353">
    <property type="entry name" value="GLYCOSYL HYDROLASE"/>
    <property type="match status" value="1"/>
</dbReference>
<dbReference type="Proteomes" id="UP000670152">
    <property type="component" value="Unassembled WGS sequence"/>
</dbReference>
<dbReference type="GO" id="GO:0005975">
    <property type="term" value="P:carbohydrate metabolic process"/>
    <property type="evidence" value="ECO:0007669"/>
    <property type="project" value="InterPro"/>
</dbReference>
<dbReference type="PANTHER" id="PTHR10353:SF318">
    <property type="entry name" value="BETA-GLUCOSIDASE 31-RELATED"/>
    <property type="match status" value="1"/>
</dbReference>